<dbReference type="PANTHER" id="PTHR11158">
    <property type="entry name" value="MSF1/PX19 RELATED"/>
    <property type="match status" value="1"/>
</dbReference>
<evidence type="ECO:0000259" key="1">
    <source>
        <dbReference type="PROSITE" id="PS50904"/>
    </source>
</evidence>
<dbReference type="InterPro" id="IPR006797">
    <property type="entry name" value="PRELI/MSF1_dom"/>
</dbReference>
<dbReference type="Pfam" id="PF04707">
    <property type="entry name" value="PRELI"/>
    <property type="match status" value="1"/>
</dbReference>
<reference evidence="2" key="1">
    <citation type="journal article" date="2020" name="Nat. Commun.">
        <title>Large-scale genome sequencing of mycorrhizal fungi provides insights into the early evolution of symbiotic traits.</title>
        <authorList>
            <person name="Miyauchi S."/>
            <person name="Kiss E."/>
            <person name="Kuo A."/>
            <person name="Drula E."/>
            <person name="Kohler A."/>
            <person name="Sanchez-Garcia M."/>
            <person name="Morin E."/>
            <person name="Andreopoulos B."/>
            <person name="Barry K.W."/>
            <person name="Bonito G."/>
            <person name="Buee M."/>
            <person name="Carver A."/>
            <person name="Chen C."/>
            <person name="Cichocki N."/>
            <person name="Clum A."/>
            <person name="Culley D."/>
            <person name="Crous P.W."/>
            <person name="Fauchery L."/>
            <person name="Girlanda M."/>
            <person name="Hayes R.D."/>
            <person name="Keri Z."/>
            <person name="LaButti K."/>
            <person name="Lipzen A."/>
            <person name="Lombard V."/>
            <person name="Magnuson J."/>
            <person name="Maillard F."/>
            <person name="Murat C."/>
            <person name="Nolan M."/>
            <person name="Ohm R.A."/>
            <person name="Pangilinan J."/>
            <person name="Pereira M.F."/>
            <person name="Perotto S."/>
            <person name="Peter M."/>
            <person name="Pfister S."/>
            <person name="Riley R."/>
            <person name="Sitrit Y."/>
            <person name="Stielow J.B."/>
            <person name="Szollosi G."/>
            <person name="Zifcakova L."/>
            <person name="Stursova M."/>
            <person name="Spatafora J.W."/>
            <person name="Tedersoo L."/>
            <person name="Vaario L.M."/>
            <person name="Yamada A."/>
            <person name="Yan M."/>
            <person name="Wang P."/>
            <person name="Xu J."/>
            <person name="Bruns T."/>
            <person name="Baldrian P."/>
            <person name="Vilgalys R."/>
            <person name="Dunand C."/>
            <person name="Henrissat B."/>
            <person name="Grigoriev I.V."/>
            <person name="Hibbett D."/>
            <person name="Nagy L.G."/>
            <person name="Martin F.M."/>
        </authorList>
    </citation>
    <scope>NUCLEOTIDE SEQUENCE</scope>
    <source>
        <strain evidence="2">UP504</strain>
    </source>
</reference>
<feature type="domain" description="PRELI/MSF1" evidence="1">
    <location>
        <begin position="1"/>
        <end position="171"/>
    </location>
</feature>
<dbReference type="OrthoDB" id="341300at2759"/>
<gene>
    <name evidence="2" type="ORF">BS47DRAFT_1336488</name>
</gene>
<sequence length="247" mass="28181">MKLFKQMHTYDEAWPTVTLAFFLRYPNPYASHVLSCDVLSRVLTPHGTLLTTRLILKRGAIPKWMPKGIVSRAESWIIEESEVDTVGKVVRCSTQNLDHVKILSVRESVVLKEGSHSGQTAQITEARVVSNFGWGLARRIERYGHEKFQRNIERSRAGISLVLSLLHQSRLRALSYDNYPMDPVSNTGTVFDSFRPRAIHSSASPRASNVDRTDTDRDVVAPLHGNETPHDHVPSPKWCWNPRNWFR</sequence>
<evidence type="ECO:0000313" key="2">
    <source>
        <dbReference type="EMBL" id="KAF9519785.1"/>
    </source>
</evidence>
<dbReference type="AlphaFoldDB" id="A0A9P6B921"/>
<comment type="caution">
    <text evidence="2">The sequence shown here is derived from an EMBL/GenBank/DDBJ whole genome shotgun (WGS) entry which is preliminary data.</text>
</comment>
<keyword evidence="3" id="KW-1185">Reference proteome</keyword>
<proteinExistence type="predicted"/>
<organism evidence="2 3">
    <name type="scientific">Hydnum rufescens UP504</name>
    <dbReference type="NCBI Taxonomy" id="1448309"/>
    <lineage>
        <taxon>Eukaryota</taxon>
        <taxon>Fungi</taxon>
        <taxon>Dikarya</taxon>
        <taxon>Basidiomycota</taxon>
        <taxon>Agaricomycotina</taxon>
        <taxon>Agaricomycetes</taxon>
        <taxon>Cantharellales</taxon>
        <taxon>Hydnaceae</taxon>
        <taxon>Hydnum</taxon>
    </lineage>
</organism>
<evidence type="ECO:0000313" key="3">
    <source>
        <dbReference type="Proteomes" id="UP000886523"/>
    </source>
</evidence>
<dbReference type="EMBL" id="MU128915">
    <property type="protein sequence ID" value="KAF9519785.1"/>
    <property type="molecule type" value="Genomic_DNA"/>
</dbReference>
<dbReference type="GO" id="GO:0005758">
    <property type="term" value="C:mitochondrial intermembrane space"/>
    <property type="evidence" value="ECO:0007669"/>
    <property type="project" value="InterPro"/>
</dbReference>
<name>A0A9P6B921_9AGAM</name>
<dbReference type="Proteomes" id="UP000886523">
    <property type="component" value="Unassembled WGS sequence"/>
</dbReference>
<dbReference type="InterPro" id="IPR037365">
    <property type="entry name" value="Slowmo/Ups"/>
</dbReference>
<protein>
    <recommendedName>
        <fullName evidence="1">PRELI/MSF1 domain-containing protein</fullName>
    </recommendedName>
</protein>
<accession>A0A9P6B921</accession>
<dbReference type="PROSITE" id="PS50904">
    <property type="entry name" value="PRELI_MSF1"/>
    <property type="match status" value="1"/>
</dbReference>